<accession>A0ABR9SCU8</accession>
<evidence type="ECO:0000313" key="5">
    <source>
        <dbReference type="EMBL" id="MBE7939892.1"/>
    </source>
</evidence>
<dbReference type="EMBL" id="JADDOJ010000012">
    <property type="protein sequence ID" value="MBE7939892.1"/>
    <property type="molecule type" value="Genomic_DNA"/>
</dbReference>
<dbReference type="RefSeq" id="WP_193779437.1">
    <property type="nucleotide sequence ID" value="NZ_JADDOJ010000012.1"/>
</dbReference>
<protein>
    <submittedName>
        <fullName evidence="5">Winged helix-turn-helix transcriptional regulator</fullName>
    </submittedName>
</protein>
<evidence type="ECO:0000256" key="1">
    <source>
        <dbReference type="ARBA" id="ARBA00023015"/>
    </source>
</evidence>
<evidence type="ECO:0000313" key="6">
    <source>
        <dbReference type="Proteomes" id="UP000715965"/>
    </source>
</evidence>
<feature type="domain" description="HTH marR-type" evidence="4">
    <location>
        <begin position="1"/>
        <end position="143"/>
    </location>
</feature>
<keyword evidence="3" id="KW-0804">Transcription</keyword>
<sequence length="147" mass="16417">MPASRALPLDRMLTWRMHLLHKLTDLDSQRLYPQEVGLSLGDGRCLSAIGSFEPLSVNRLAELANLNKAQASRSAQSLADLGLVTKAGSPADGRGVELRLTPEGRKAWRRTMDFIEERNRQIFGCLSRDEQRLLGELFDRLIAHAGH</sequence>
<evidence type="ECO:0000259" key="4">
    <source>
        <dbReference type="PROSITE" id="PS50995"/>
    </source>
</evidence>
<dbReference type="PANTHER" id="PTHR33164">
    <property type="entry name" value="TRANSCRIPTIONAL REGULATOR, MARR FAMILY"/>
    <property type="match status" value="1"/>
</dbReference>
<dbReference type="SMART" id="SM00347">
    <property type="entry name" value="HTH_MARR"/>
    <property type="match status" value="1"/>
</dbReference>
<name>A0ABR9SCU8_9BURK</name>
<dbReference type="SUPFAM" id="SSF46785">
    <property type="entry name" value="Winged helix' DNA-binding domain"/>
    <property type="match status" value="1"/>
</dbReference>
<keyword evidence="1" id="KW-0805">Transcription regulation</keyword>
<gene>
    <name evidence="5" type="ORF">IM725_04800</name>
</gene>
<keyword evidence="6" id="KW-1185">Reference proteome</keyword>
<dbReference type="Gene3D" id="1.10.10.10">
    <property type="entry name" value="Winged helix-like DNA-binding domain superfamily/Winged helix DNA-binding domain"/>
    <property type="match status" value="1"/>
</dbReference>
<dbReference type="InterPro" id="IPR000835">
    <property type="entry name" value="HTH_MarR-typ"/>
</dbReference>
<dbReference type="Proteomes" id="UP000715965">
    <property type="component" value="Unassembled WGS sequence"/>
</dbReference>
<dbReference type="PROSITE" id="PS01117">
    <property type="entry name" value="HTH_MARR_1"/>
    <property type="match status" value="1"/>
</dbReference>
<dbReference type="InterPro" id="IPR036390">
    <property type="entry name" value="WH_DNA-bd_sf"/>
</dbReference>
<dbReference type="Pfam" id="PF12802">
    <property type="entry name" value="MarR_2"/>
    <property type="match status" value="1"/>
</dbReference>
<dbReference type="InterPro" id="IPR039422">
    <property type="entry name" value="MarR/SlyA-like"/>
</dbReference>
<evidence type="ECO:0000256" key="3">
    <source>
        <dbReference type="ARBA" id="ARBA00023163"/>
    </source>
</evidence>
<proteinExistence type="predicted"/>
<keyword evidence="2" id="KW-0238">DNA-binding</keyword>
<organism evidence="5 6">
    <name type="scientific">Ramlibacter aquaticus</name>
    <dbReference type="NCBI Taxonomy" id="2780094"/>
    <lineage>
        <taxon>Bacteria</taxon>
        <taxon>Pseudomonadati</taxon>
        <taxon>Pseudomonadota</taxon>
        <taxon>Betaproteobacteria</taxon>
        <taxon>Burkholderiales</taxon>
        <taxon>Comamonadaceae</taxon>
        <taxon>Ramlibacter</taxon>
    </lineage>
</organism>
<comment type="caution">
    <text evidence="5">The sequence shown here is derived from an EMBL/GenBank/DDBJ whole genome shotgun (WGS) entry which is preliminary data.</text>
</comment>
<dbReference type="InterPro" id="IPR023187">
    <property type="entry name" value="Tscrpt_reg_MarR-type_CS"/>
</dbReference>
<dbReference type="PRINTS" id="PR00598">
    <property type="entry name" value="HTHMARR"/>
</dbReference>
<reference evidence="5 6" key="1">
    <citation type="submission" date="2020-10" db="EMBL/GenBank/DDBJ databases">
        <title>Draft genome of Ramlibacter aquaticus LMG 30558.</title>
        <authorList>
            <person name="Props R."/>
        </authorList>
    </citation>
    <scope>NUCLEOTIDE SEQUENCE [LARGE SCALE GENOMIC DNA]</scope>
    <source>
        <strain evidence="5 6">LMG 30558</strain>
    </source>
</reference>
<dbReference type="PANTHER" id="PTHR33164:SF43">
    <property type="entry name" value="HTH-TYPE TRANSCRIPTIONAL REPRESSOR YETL"/>
    <property type="match status" value="1"/>
</dbReference>
<dbReference type="InterPro" id="IPR036388">
    <property type="entry name" value="WH-like_DNA-bd_sf"/>
</dbReference>
<dbReference type="PROSITE" id="PS50995">
    <property type="entry name" value="HTH_MARR_2"/>
    <property type="match status" value="1"/>
</dbReference>
<evidence type="ECO:0000256" key="2">
    <source>
        <dbReference type="ARBA" id="ARBA00023125"/>
    </source>
</evidence>